<feature type="active site" description="Charge relay system" evidence="5">
    <location>
        <position position="366"/>
    </location>
</feature>
<dbReference type="InterPro" id="IPR050131">
    <property type="entry name" value="Peptidase_S8_subtilisin-like"/>
</dbReference>
<dbReference type="InterPro" id="IPR000421">
    <property type="entry name" value="FA58C"/>
</dbReference>
<feature type="compositionally biased region" description="Low complexity" evidence="6">
    <location>
        <begin position="439"/>
        <end position="452"/>
    </location>
</feature>
<dbReference type="InterPro" id="IPR036852">
    <property type="entry name" value="Peptidase_S8/S53_dom_sf"/>
</dbReference>
<dbReference type="Pfam" id="PF00082">
    <property type="entry name" value="Peptidase_S8"/>
    <property type="match status" value="1"/>
</dbReference>
<dbReference type="PROSITE" id="PS51892">
    <property type="entry name" value="SUBTILASE"/>
    <property type="match status" value="1"/>
</dbReference>
<dbReference type="PROSITE" id="PS00137">
    <property type="entry name" value="SUBTILASE_HIS"/>
    <property type="match status" value="1"/>
</dbReference>
<evidence type="ECO:0000313" key="9">
    <source>
        <dbReference type="EMBL" id="CAA9568776.1"/>
    </source>
</evidence>
<evidence type="ECO:0000256" key="4">
    <source>
        <dbReference type="ARBA" id="ARBA00022825"/>
    </source>
</evidence>
<gene>
    <name evidence="9" type="ORF">AVDCRST_MAG59-3268</name>
    <name evidence="8" type="ORF">AVDCRST_MAG70-400</name>
</gene>
<dbReference type="Gene3D" id="3.40.50.200">
    <property type="entry name" value="Peptidase S8/S53 domain"/>
    <property type="match status" value="1"/>
</dbReference>
<dbReference type="Gene3D" id="2.60.120.260">
    <property type="entry name" value="Galactose-binding domain-like"/>
    <property type="match status" value="3"/>
</dbReference>
<feature type="region of interest" description="Disordered" evidence="6">
    <location>
        <begin position="439"/>
        <end position="459"/>
    </location>
</feature>
<dbReference type="InterPro" id="IPR010259">
    <property type="entry name" value="S8pro/Inhibitor_I9"/>
</dbReference>
<feature type="domain" description="F5/8 type C" evidence="7">
    <location>
        <begin position="837"/>
        <end position="989"/>
    </location>
</feature>
<feature type="compositionally biased region" description="Low complexity" evidence="6">
    <location>
        <begin position="743"/>
        <end position="778"/>
    </location>
</feature>
<accession>A0A6J4U9W3</accession>
<evidence type="ECO:0000259" key="7">
    <source>
        <dbReference type="PROSITE" id="PS50022"/>
    </source>
</evidence>
<feature type="domain" description="F5/8 type C" evidence="7">
    <location>
        <begin position="437"/>
        <end position="583"/>
    </location>
</feature>
<dbReference type="InterPro" id="IPR008979">
    <property type="entry name" value="Galactose-bd-like_sf"/>
</dbReference>
<dbReference type="PANTHER" id="PTHR43806">
    <property type="entry name" value="PEPTIDASE S8"/>
    <property type="match status" value="1"/>
</dbReference>
<dbReference type="InterPro" id="IPR022398">
    <property type="entry name" value="Peptidase_S8_His-AS"/>
</dbReference>
<evidence type="ECO:0000313" key="8">
    <source>
        <dbReference type="EMBL" id="CAA9544581.1"/>
    </source>
</evidence>
<dbReference type="PROSITE" id="PS50022">
    <property type="entry name" value="FA58C_3"/>
    <property type="match status" value="3"/>
</dbReference>
<dbReference type="InterPro" id="IPR037045">
    <property type="entry name" value="S8pro/Inhibitor_I9_sf"/>
</dbReference>
<dbReference type="AlphaFoldDB" id="A0A6J4U9W3"/>
<organism evidence="8">
    <name type="scientific">uncultured Thermomicrobiales bacterium</name>
    <dbReference type="NCBI Taxonomy" id="1645740"/>
    <lineage>
        <taxon>Bacteria</taxon>
        <taxon>Pseudomonadati</taxon>
        <taxon>Thermomicrobiota</taxon>
        <taxon>Thermomicrobia</taxon>
        <taxon>Thermomicrobiales</taxon>
        <taxon>environmental samples</taxon>
    </lineage>
</organism>
<feature type="active site" description="Charge relay system" evidence="5">
    <location>
        <position position="150"/>
    </location>
</feature>
<dbReference type="Gene3D" id="3.30.70.80">
    <property type="entry name" value="Peptidase S8 propeptide/proteinase inhibitor I9"/>
    <property type="match status" value="1"/>
</dbReference>
<dbReference type="EMBL" id="CADCWH010000065">
    <property type="protein sequence ID" value="CAA9544581.1"/>
    <property type="molecule type" value="Genomic_DNA"/>
</dbReference>
<evidence type="ECO:0000256" key="1">
    <source>
        <dbReference type="ARBA" id="ARBA00011073"/>
    </source>
</evidence>
<evidence type="ECO:0000256" key="3">
    <source>
        <dbReference type="ARBA" id="ARBA00022801"/>
    </source>
</evidence>
<evidence type="ECO:0000256" key="6">
    <source>
        <dbReference type="SAM" id="MobiDB-lite"/>
    </source>
</evidence>
<dbReference type="PRINTS" id="PR00723">
    <property type="entry name" value="SUBTILISIN"/>
</dbReference>
<comment type="similarity">
    <text evidence="1 5">Belongs to the peptidase S8 family.</text>
</comment>
<feature type="region of interest" description="Disordered" evidence="6">
    <location>
        <begin position="743"/>
        <end position="831"/>
    </location>
</feature>
<dbReference type="PROSITE" id="PS00136">
    <property type="entry name" value="SUBTILASE_ASP"/>
    <property type="match status" value="1"/>
</dbReference>
<evidence type="ECO:0000256" key="2">
    <source>
        <dbReference type="ARBA" id="ARBA00022670"/>
    </source>
</evidence>
<dbReference type="InterPro" id="IPR000209">
    <property type="entry name" value="Peptidase_S8/S53_dom"/>
</dbReference>
<dbReference type="SUPFAM" id="SSF49785">
    <property type="entry name" value="Galactose-binding domain-like"/>
    <property type="match status" value="3"/>
</dbReference>
<keyword evidence="4 5" id="KW-0720">Serine protease</keyword>
<dbReference type="PANTHER" id="PTHR43806:SF11">
    <property type="entry name" value="CEREVISIN-RELATED"/>
    <property type="match status" value="1"/>
</dbReference>
<dbReference type="EMBL" id="CADCWF010000228">
    <property type="protein sequence ID" value="CAA9568776.1"/>
    <property type="molecule type" value="Genomic_DNA"/>
</dbReference>
<evidence type="ECO:0000256" key="5">
    <source>
        <dbReference type="PROSITE-ProRule" id="PRU01240"/>
    </source>
</evidence>
<dbReference type="Pfam" id="PF00754">
    <property type="entry name" value="F5_F8_type_C"/>
    <property type="match status" value="3"/>
</dbReference>
<dbReference type="GO" id="GO:0004252">
    <property type="term" value="F:serine-type endopeptidase activity"/>
    <property type="evidence" value="ECO:0007669"/>
    <property type="project" value="UniProtKB-UniRule"/>
</dbReference>
<feature type="active site" description="Charge relay system" evidence="5">
    <location>
        <position position="184"/>
    </location>
</feature>
<dbReference type="GO" id="GO:0006508">
    <property type="term" value="P:proteolysis"/>
    <property type="evidence" value="ECO:0007669"/>
    <property type="project" value="UniProtKB-KW"/>
</dbReference>
<protein>
    <recommendedName>
        <fullName evidence="7">F5/8 type C domain-containing protein</fullName>
    </recommendedName>
</protein>
<dbReference type="Pfam" id="PF05922">
    <property type="entry name" value="Inhibitor_I9"/>
    <property type="match status" value="1"/>
</dbReference>
<keyword evidence="2 5" id="KW-0645">Protease</keyword>
<name>A0A6J4U9W3_9BACT</name>
<keyword evidence="3 5" id="KW-0378">Hydrolase</keyword>
<dbReference type="InterPro" id="IPR023827">
    <property type="entry name" value="Peptidase_S8_Asp-AS"/>
</dbReference>
<proteinExistence type="inferred from homology"/>
<dbReference type="InterPro" id="IPR015500">
    <property type="entry name" value="Peptidase_S8_subtilisin-rel"/>
</dbReference>
<feature type="region of interest" description="Disordered" evidence="6">
    <location>
        <begin position="588"/>
        <end position="607"/>
    </location>
</feature>
<feature type="domain" description="F5/8 type C" evidence="7">
    <location>
        <begin position="597"/>
        <end position="737"/>
    </location>
</feature>
<sequence length="989" mass="100892">MTNLAHVRPQRLLTAVLSLVVVVAALAPSISAPAPLARAQDEPVPSGDVIVVLEEDATLAEVRAEATDEGVQPEVVFTEVIDAFVADVTAAEAEALAADPDVAGVFPDSPVYAAAQEIPTGVDRIGADENVGADIDGSGPGVDVDVAVLDSGIDAAHLDLDVQPAIGDNNCQDTGSYDTDDTGHGTHVAGIVGAIDNDRDIVGVAPGARLHSVKVLKSDGGTISTLICGLEWAVANANVIDVVNMSITGEAAAGEDLDACAGSPLHTAVCATVAAGIPIIVSAGNTAVDAKLTIPATYQETIAVSALSDLDGVFGAAATTSCNSAYQDDTFASYSNFGPEVDIAAPGSCIRSTRAGGGLVSKSGSSMAAPHVAGAAALYLAANPGASPADVRAWLLGAGSQPQKSLVGFTGDPDGNQEPVLWLGADNQPTMTPIRIATSTPTATSTSRPTTSYRLSGGGRSPNSASYTYIRDRNLATSWKTNRFASGPPASAFVYTDLGSPKPIGTIRWIFGEYGYADVFRVEVSNDLSTWTRITRRNGKPRGQWIEARLSAPVTARYVRFFFENPNRDLYLGGLAEIQVWAPSEASPLATATPTPTPPPALGDSGAYAIVDSTQSSNSLDASLAYDGSQSTSWRTSYGNSSPLSAEARFQIGSVQRIGTVRWVFNVGGRADAFVIQLSDDGNSWGTVFSGGNAPSGVGQEVEVAGGETAKFVRFVFSNPNGDAVVGSLAEVEIYPPLVSAGLPSPSATSSATPSGSPSATAIPTETPADTPEPTGTPTQPPVDAAPATGDEPPTPAPTETPAPDVDPKTATTVAEPDSPSETPTPSPASTPIEIATIAPAAAAEEPTTESQEPGADLIPVVGVRRSSNTANGWTALDSDPATVWRTTVVPPGSLAILALDLGAPVEVSALRLLVAEDGFAGALTVEVSDDLTTWSAVATSTAADLPAGAWATLSFNAPVQTRYVRLVVVNPGDLDILGGAAELEVAAA</sequence>
<dbReference type="SUPFAM" id="SSF52743">
    <property type="entry name" value="Subtilisin-like"/>
    <property type="match status" value="1"/>
</dbReference>
<reference evidence="8" key="1">
    <citation type="submission" date="2020-02" db="EMBL/GenBank/DDBJ databases">
        <authorList>
            <person name="Meier V. D."/>
        </authorList>
    </citation>
    <scope>NUCLEOTIDE SEQUENCE</scope>
    <source>
        <strain evidence="9">AVDCRST_MAG59</strain>
        <strain evidence="8">AVDCRST_MAG70</strain>
    </source>
</reference>